<dbReference type="Proteomes" id="UP001501742">
    <property type="component" value="Unassembled WGS sequence"/>
</dbReference>
<feature type="transmembrane region" description="Helical" evidence="2">
    <location>
        <begin position="6"/>
        <end position="38"/>
    </location>
</feature>
<protein>
    <recommendedName>
        <fullName evidence="5">DUF4190 domain-containing protein</fullName>
    </recommendedName>
</protein>
<evidence type="ECO:0000256" key="2">
    <source>
        <dbReference type="SAM" id="Phobius"/>
    </source>
</evidence>
<proteinExistence type="predicted"/>
<organism evidence="3 4">
    <name type="scientific">Curtobacterium herbarum</name>
    <dbReference type="NCBI Taxonomy" id="150122"/>
    <lineage>
        <taxon>Bacteria</taxon>
        <taxon>Bacillati</taxon>
        <taxon>Actinomycetota</taxon>
        <taxon>Actinomycetes</taxon>
        <taxon>Micrococcales</taxon>
        <taxon>Microbacteriaceae</taxon>
        <taxon>Curtobacterium</taxon>
    </lineage>
</organism>
<evidence type="ECO:0008006" key="5">
    <source>
        <dbReference type="Google" id="ProtNLM"/>
    </source>
</evidence>
<feature type="region of interest" description="Disordered" evidence="1">
    <location>
        <begin position="83"/>
        <end position="138"/>
    </location>
</feature>
<feature type="transmembrane region" description="Helical" evidence="2">
    <location>
        <begin position="50"/>
        <end position="70"/>
    </location>
</feature>
<keyword evidence="4" id="KW-1185">Reference proteome</keyword>
<dbReference type="EMBL" id="BAAAJX010000002">
    <property type="protein sequence ID" value="GAA1491808.1"/>
    <property type="molecule type" value="Genomic_DNA"/>
</dbReference>
<keyword evidence="2" id="KW-0812">Transmembrane</keyword>
<feature type="compositionally biased region" description="Polar residues" evidence="1">
    <location>
        <begin position="88"/>
        <end position="98"/>
    </location>
</feature>
<evidence type="ECO:0000313" key="4">
    <source>
        <dbReference type="Proteomes" id="UP001501742"/>
    </source>
</evidence>
<evidence type="ECO:0000256" key="1">
    <source>
        <dbReference type="SAM" id="MobiDB-lite"/>
    </source>
</evidence>
<evidence type="ECO:0000313" key="3">
    <source>
        <dbReference type="EMBL" id="GAA1491808.1"/>
    </source>
</evidence>
<accession>A0ABN1Z8B7</accession>
<sequence>MGTTAMVLGIVAAIMSIVPGLSYIAWLFAIPAVILGIIGLRKAGHPHGRALAGLIEGAAALVVAIAVSVASAGDFSDGFKDGYERSRSASTTEATQAPSKDAETTPVKSTKPAPVPAPAASEPAAKAPAEAESPADGEFGTYPADEAAFIAGVQATTADLRGDLTDLQRSQALRNRDASLCTTLGDAAATDWTGKIKNIGANGEGKAYVEVEIASGITVMTWNNAFSDLNDQTLIDPSAPFFNNLVAMKEGQKVKFSAQMAAGDSSCLSKGNLTETFYGITPEFIAHFTNVTSA</sequence>
<name>A0ABN1Z8B7_9MICO</name>
<feature type="compositionally biased region" description="Low complexity" evidence="1">
    <location>
        <begin position="104"/>
        <end position="134"/>
    </location>
</feature>
<keyword evidence="2" id="KW-0472">Membrane</keyword>
<gene>
    <name evidence="3" type="ORF">GCM10009627_01540</name>
</gene>
<keyword evidence="2" id="KW-1133">Transmembrane helix</keyword>
<reference evidence="3 4" key="1">
    <citation type="journal article" date="2019" name="Int. J. Syst. Evol. Microbiol.">
        <title>The Global Catalogue of Microorganisms (GCM) 10K type strain sequencing project: providing services to taxonomists for standard genome sequencing and annotation.</title>
        <authorList>
            <consortium name="The Broad Institute Genomics Platform"/>
            <consortium name="The Broad Institute Genome Sequencing Center for Infectious Disease"/>
            <person name="Wu L."/>
            <person name="Ma J."/>
        </authorList>
    </citation>
    <scope>NUCLEOTIDE SEQUENCE [LARGE SCALE GENOMIC DNA]</scope>
    <source>
        <strain evidence="3 4">JCM 12140</strain>
    </source>
</reference>
<comment type="caution">
    <text evidence="3">The sequence shown here is derived from an EMBL/GenBank/DDBJ whole genome shotgun (WGS) entry which is preliminary data.</text>
</comment>